<evidence type="ECO:0008006" key="3">
    <source>
        <dbReference type="Google" id="ProtNLM"/>
    </source>
</evidence>
<proteinExistence type="predicted"/>
<name>A0ABU6ANN4_9NOCA</name>
<evidence type="ECO:0000313" key="2">
    <source>
        <dbReference type="Proteomes" id="UP001348098"/>
    </source>
</evidence>
<reference evidence="1 2" key="1">
    <citation type="submission" date="2023-12" db="EMBL/GenBank/DDBJ databases">
        <title>novel species in genus Nocarida.</title>
        <authorList>
            <person name="Li Z."/>
        </authorList>
    </citation>
    <scope>NUCLEOTIDE SEQUENCE [LARGE SCALE GENOMIC DNA]</scope>
    <source>
        <strain evidence="1 2">CDC186</strain>
    </source>
</reference>
<dbReference type="Proteomes" id="UP001348098">
    <property type="component" value="Unassembled WGS sequence"/>
</dbReference>
<comment type="caution">
    <text evidence="1">The sequence shown here is derived from an EMBL/GenBank/DDBJ whole genome shotgun (WGS) entry which is preliminary data.</text>
</comment>
<accession>A0ABU6ANN4</accession>
<evidence type="ECO:0000313" key="1">
    <source>
        <dbReference type="EMBL" id="MEB3508976.1"/>
    </source>
</evidence>
<dbReference type="RefSeq" id="WP_195079663.1">
    <property type="nucleotide sequence ID" value="NZ_JAYESH010000008.1"/>
</dbReference>
<sequence length="142" mass="15432">MVDPPELGRIVLRAGSVWAMTMPTRLGQAVKAHMQSRGVPPGPIVGHPRSGRWTFLIQPDLPDDVRLFAELFRLDVAVARSGARPVSSPANAGKALEMHCDCDYSACATLVAAVIVSREDYRYFRRIEITGDLEMPTLGSGA</sequence>
<organism evidence="1 2">
    <name type="scientific">Nocardia implantans</name>
    <dbReference type="NCBI Taxonomy" id="3108168"/>
    <lineage>
        <taxon>Bacteria</taxon>
        <taxon>Bacillati</taxon>
        <taxon>Actinomycetota</taxon>
        <taxon>Actinomycetes</taxon>
        <taxon>Mycobacteriales</taxon>
        <taxon>Nocardiaceae</taxon>
        <taxon>Nocardia</taxon>
    </lineage>
</organism>
<gene>
    <name evidence="1" type="ORF">U3653_02975</name>
</gene>
<protein>
    <recommendedName>
        <fullName evidence="3">DNA-directed RNA polymerase subunit beta</fullName>
    </recommendedName>
</protein>
<dbReference type="EMBL" id="JAYKYQ010000001">
    <property type="protein sequence ID" value="MEB3508976.1"/>
    <property type="molecule type" value="Genomic_DNA"/>
</dbReference>
<keyword evidence="2" id="KW-1185">Reference proteome</keyword>